<proteinExistence type="inferred from homology"/>
<protein>
    <recommendedName>
        <fullName evidence="5">FAD-binding PCMH-type domain-containing protein</fullName>
    </recommendedName>
</protein>
<evidence type="ECO:0000259" key="5">
    <source>
        <dbReference type="PROSITE" id="PS51387"/>
    </source>
</evidence>
<evidence type="ECO:0000313" key="7">
    <source>
        <dbReference type="Proteomes" id="UP000770015"/>
    </source>
</evidence>
<dbReference type="Gene3D" id="3.30.465.10">
    <property type="match status" value="1"/>
</dbReference>
<dbReference type="OrthoDB" id="2151789at2759"/>
<sequence length="499" mass="53455">MAAHYLNCVSFSDGAICLASSTDVLIWQCSLLQVQQPGLVFFPNSSGYELEASDSYWSGTAHLRPTCVITPATADMASEAVAIMSRNNCSFAVRSGGHSTATGWANIDGGILLATTKLSSITIGNDSVSVGAGLRWGAVYDFLDPHNLTVVGGRGAEVGVGGLVLGGGVSHFTPGLGLACDNIVTSNGQIREASAESHADLWQALKGTQNFFGIVTRFDLYTFPSPQLHSVGFSMSMDSFDQVATTYNKYIREDSGRENAEHLAVGLTSYYVPFLGAPSLHLDLLSTRGAEEDSWIEENSTRLRLPNAITRFAELPVSAPTENRGTMADFGSGAPIPKLRYDLRTFSFQSSLEMLKGIKEIFEQEITAVQEADASLAGIIEWQLITENAIKQGVFKGGNMLGLEGSGPLIVFTMANSWTDVSRDLAAHVAGQRVVDRGIALAQSLGVYRPFLYANYAANGQNVLDSYGKKNVAMLSQLRRKYDSGNELPILMPGGLSGM</sequence>
<dbReference type="AlphaFoldDB" id="A0A9P8VCG4"/>
<dbReference type="InterPro" id="IPR016169">
    <property type="entry name" value="FAD-bd_PCMH_sub2"/>
</dbReference>
<organism evidence="6 7">
    <name type="scientific">Plectosphaerella plurivora</name>
    <dbReference type="NCBI Taxonomy" id="936078"/>
    <lineage>
        <taxon>Eukaryota</taxon>
        <taxon>Fungi</taxon>
        <taxon>Dikarya</taxon>
        <taxon>Ascomycota</taxon>
        <taxon>Pezizomycotina</taxon>
        <taxon>Sordariomycetes</taxon>
        <taxon>Hypocreomycetidae</taxon>
        <taxon>Glomerellales</taxon>
        <taxon>Plectosphaerellaceae</taxon>
        <taxon>Plectosphaerella</taxon>
    </lineage>
</organism>
<comment type="caution">
    <text evidence="6">The sequence shown here is derived from an EMBL/GenBank/DDBJ whole genome shotgun (WGS) entry which is preliminary data.</text>
</comment>
<dbReference type="Pfam" id="PF01565">
    <property type="entry name" value="FAD_binding_4"/>
    <property type="match status" value="1"/>
</dbReference>
<evidence type="ECO:0000313" key="6">
    <source>
        <dbReference type="EMBL" id="KAH6688464.1"/>
    </source>
</evidence>
<dbReference type="PROSITE" id="PS51387">
    <property type="entry name" value="FAD_PCMH"/>
    <property type="match status" value="1"/>
</dbReference>
<dbReference type="GO" id="GO:0071949">
    <property type="term" value="F:FAD binding"/>
    <property type="evidence" value="ECO:0007669"/>
    <property type="project" value="InterPro"/>
</dbReference>
<evidence type="ECO:0000256" key="2">
    <source>
        <dbReference type="ARBA" id="ARBA00022630"/>
    </source>
</evidence>
<dbReference type="Proteomes" id="UP000770015">
    <property type="component" value="Unassembled WGS sequence"/>
</dbReference>
<dbReference type="InterPro" id="IPR006094">
    <property type="entry name" value="Oxid_FAD_bind_N"/>
</dbReference>
<dbReference type="GO" id="GO:0016491">
    <property type="term" value="F:oxidoreductase activity"/>
    <property type="evidence" value="ECO:0007669"/>
    <property type="project" value="UniProtKB-KW"/>
</dbReference>
<dbReference type="SUPFAM" id="SSF56176">
    <property type="entry name" value="FAD-binding/transporter-associated domain-like"/>
    <property type="match status" value="1"/>
</dbReference>
<dbReference type="InterPro" id="IPR050416">
    <property type="entry name" value="FAD-linked_Oxidoreductase"/>
</dbReference>
<evidence type="ECO:0000256" key="3">
    <source>
        <dbReference type="ARBA" id="ARBA00022827"/>
    </source>
</evidence>
<keyword evidence="2" id="KW-0285">Flavoprotein</keyword>
<dbReference type="EMBL" id="JAGSXJ010000009">
    <property type="protein sequence ID" value="KAH6688464.1"/>
    <property type="molecule type" value="Genomic_DNA"/>
</dbReference>
<dbReference type="InterPro" id="IPR016166">
    <property type="entry name" value="FAD-bd_PCMH"/>
</dbReference>
<name>A0A9P8VCG4_9PEZI</name>
<keyword evidence="4" id="KW-0560">Oxidoreductase</keyword>
<comment type="similarity">
    <text evidence="1">Belongs to the oxygen-dependent FAD-linked oxidoreductase family.</text>
</comment>
<keyword evidence="3" id="KW-0274">FAD</keyword>
<gene>
    <name evidence="6" type="ORF">F5X68DRAFT_133309</name>
</gene>
<evidence type="ECO:0000256" key="4">
    <source>
        <dbReference type="ARBA" id="ARBA00023002"/>
    </source>
</evidence>
<keyword evidence="7" id="KW-1185">Reference proteome</keyword>
<accession>A0A9P8VCG4</accession>
<evidence type="ECO:0000256" key="1">
    <source>
        <dbReference type="ARBA" id="ARBA00005466"/>
    </source>
</evidence>
<dbReference type="PANTHER" id="PTHR42973:SF54">
    <property type="entry name" value="FAD-BINDING PCMH-TYPE DOMAIN-CONTAINING PROTEIN"/>
    <property type="match status" value="1"/>
</dbReference>
<feature type="domain" description="FAD-binding PCMH-type" evidence="5">
    <location>
        <begin position="61"/>
        <end position="225"/>
    </location>
</feature>
<reference evidence="6" key="1">
    <citation type="journal article" date="2021" name="Nat. Commun.">
        <title>Genetic determinants of endophytism in the Arabidopsis root mycobiome.</title>
        <authorList>
            <person name="Mesny F."/>
            <person name="Miyauchi S."/>
            <person name="Thiergart T."/>
            <person name="Pickel B."/>
            <person name="Atanasova L."/>
            <person name="Karlsson M."/>
            <person name="Huettel B."/>
            <person name="Barry K.W."/>
            <person name="Haridas S."/>
            <person name="Chen C."/>
            <person name="Bauer D."/>
            <person name="Andreopoulos W."/>
            <person name="Pangilinan J."/>
            <person name="LaButti K."/>
            <person name="Riley R."/>
            <person name="Lipzen A."/>
            <person name="Clum A."/>
            <person name="Drula E."/>
            <person name="Henrissat B."/>
            <person name="Kohler A."/>
            <person name="Grigoriev I.V."/>
            <person name="Martin F.M."/>
            <person name="Hacquard S."/>
        </authorList>
    </citation>
    <scope>NUCLEOTIDE SEQUENCE</scope>
    <source>
        <strain evidence="6">MPI-SDFR-AT-0117</strain>
    </source>
</reference>
<dbReference type="PANTHER" id="PTHR42973">
    <property type="entry name" value="BINDING OXIDOREDUCTASE, PUTATIVE (AFU_ORTHOLOGUE AFUA_1G17690)-RELATED"/>
    <property type="match status" value="1"/>
</dbReference>
<dbReference type="InterPro" id="IPR036318">
    <property type="entry name" value="FAD-bd_PCMH-like_sf"/>
</dbReference>